<evidence type="ECO:0000256" key="13">
    <source>
        <dbReference type="SAM" id="MobiDB-lite"/>
    </source>
</evidence>
<dbReference type="GO" id="GO:0005886">
    <property type="term" value="C:plasma membrane"/>
    <property type="evidence" value="ECO:0007669"/>
    <property type="project" value="TreeGrafter"/>
</dbReference>
<dbReference type="GO" id="GO:0016308">
    <property type="term" value="F:1-phosphatidylinositol-4-phosphate 5-kinase activity"/>
    <property type="evidence" value="ECO:0007669"/>
    <property type="project" value="TreeGrafter"/>
</dbReference>
<sequence>MTSKKKTPRSLGKLRSSKGKPLVPKWKLFRAKEPLISVFMWGVNHTIGELMHVPPPGLLMPDDFKAYSKTKIDHHNFNKDNMPSHFKVKDYCPNVFRNIREQFGVDQYEYLSSLTTQEPEIDQQESSGAARLFVSYDKKFVIKVLDSEAVAEIHTILRPYHEYVVEKHGKTLLPQYLGLYRITIDGNITYLLVMRNILGGKYNIHKKYDLKGSTVQRQASEKEKAKALPILKDNDFLEDNNKLYLQADAKDQLIFLLKSDTDFLTRLHLMDYSLLVGIHDVEQGQKEAVEEAALHPHSSDPDSGEDLGPTPPDSPVPSTGAFTTHSGGLNLDDEFFAIPASSESPKKLIYFIGLVDILTYYGVKKRTESTAKSLKYGHEAENISTVKPEQYARRLTEFVNRNVISAPPSSSQPTASNEPIQKA</sequence>
<dbReference type="PROSITE" id="PS51455">
    <property type="entry name" value="PIPK"/>
    <property type="match status" value="1"/>
</dbReference>
<dbReference type="PANTHER" id="PTHR23086:SF8">
    <property type="entry name" value="PHOSPHATIDYLINOSITOL 5-PHOSPHATE 4-KINASE, ISOFORM A"/>
    <property type="match status" value="1"/>
</dbReference>
<accession>A0A914CKV5</accession>
<dbReference type="EC" id="2.7.1.149" evidence="11"/>
<reference evidence="16" key="1">
    <citation type="submission" date="2022-11" db="UniProtKB">
        <authorList>
            <consortium name="WormBaseParasite"/>
        </authorList>
    </citation>
    <scope>IDENTIFICATION</scope>
</reference>
<evidence type="ECO:0000256" key="9">
    <source>
        <dbReference type="ARBA" id="ARBA00036698"/>
    </source>
</evidence>
<evidence type="ECO:0000256" key="1">
    <source>
        <dbReference type="ARBA" id="ARBA00004496"/>
    </source>
</evidence>
<dbReference type="SUPFAM" id="SSF56104">
    <property type="entry name" value="SAICAR synthase-like"/>
    <property type="match status" value="1"/>
</dbReference>
<keyword evidence="3 12" id="KW-0808">Transferase</keyword>
<dbReference type="WBParaSite" id="ACRNAN_scaffold11957.g30990.t1">
    <property type="protein sequence ID" value="ACRNAN_scaffold11957.g30990.t1"/>
    <property type="gene ID" value="ACRNAN_scaffold11957.g30990"/>
</dbReference>
<dbReference type="SMART" id="SM00330">
    <property type="entry name" value="PIPKc"/>
    <property type="match status" value="1"/>
</dbReference>
<evidence type="ECO:0000259" key="14">
    <source>
        <dbReference type="PROSITE" id="PS51455"/>
    </source>
</evidence>
<dbReference type="Gene3D" id="3.30.810.10">
    <property type="entry name" value="2-Layer Sandwich"/>
    <property type="match status" value="1"/>
</dbReference>
<dbReference type="InterPro" id="IPR002498">
    <property type="entry name" value="PInositol-4-P-4/5-kinase_core"/>
</dbReference>
<keyword evidence="2" id="KW-0963">Cytoplasm</keyword>
<comment type="catalytic activity">
    <reaction evidence="8">
        <text>1,2-dihexadecanoyl-sn-glycero-3-phospho-(1D-myo-inositol-5-phosphate) + ATP = 1,2-dihexadecanoyl-sn-glycero-3-phospho-(1D-myo-inositol-4,5-bisphosphate) + ADP + H(+)</text>
        <dbReference type="Rhea" id="RHEA:55992"/>
        <dbReference type="ChEBI" id="CHEBI:15378"/>
        <dbReference type="ChEBI" id="CHEBI:30616"/>
        <dbReference type="ChEBI" id="CHEBI:83423"/>
        <dbReference type="ChEBI" id="CHEBI:84968"/>
        <dbReference type="ChEBI" id="CHEBI:456216"/>
    </reaction>
    <physiologicalReaction direction="left-to-right" evidence="8">
        <dbReference type="Rhea" id="RHEA:55993"/>
    </physiologicalReaction>
</comment>
<evidence type="ECO:0000313" key="16">
    <source>
        <dbReference type="WBParaSite" id="ACRNAN_scaffold11957.g30990.t1"/>
    </source>
</evidence>
<comment type="subcellular location">
    <subcellularLocation>
        <location evidence="1">Cytoplasm</location>
    </subcellularLocation>
</comment>
<organism evidence="15 16">
    <name type="scientific">Acrobeloides nanus</name>
    <dbReference type="NCBI Taxonomy" id="290746"/>
    <lineage>
        <taxon>Eukaryota</taxon>
        <taxon>Metazoa</taxon>
        <taxon>Ecdysozoa</taxon>
        <taxon>Nematoda</taxon>
        <taxon>Chromadorea</taxon>
        <taxon>Rhabditida</taxon>
        <taxon>Tylenchina</taxon>
        <taxon>Cephalobomorpha</taxon>
        <taxon>Cephaloboidea</taxon>
        <taxon>Cephalobidae</taxon>
        <taxon>Acrobeloides</taxon>
    </lineage>
</organism>
<keyword evidence="5 12" id="KW-0418">Kinase</keyword>
<comment type="catalytic activity">
    <reaction evidence="10">
        <text>1,2-dihexadecanoyl-sn-glycero-3-phospho-(1D-myo-inositol-5-phosphate) + GTP = 1,2-dihexadecanoyl-sn-glycero-3-phospho-(1D-myo-inositol-4,5-bisphosphate) + GDP + H(+)</text>
        <dbReference type="Rhea" id="RHEA:55964"/>
        <dbReference type="ChEBI" id="CHEBI:15378"/>
        <dbReference type="ChEBI" id="CHEBI:37565"/>
        <dbReference type="ChEBI" id="CHEBI:58189"/>
        <dbReference type="ChEBI" id="CHEBI:83423"/>
        <dbReference type="ChEBI" id="CHEBI:84968"/>
    </reaction>
    <physiologicalReaction direction="left-to-right" evidence="10">
        <dbReference type="Rhea" id="RHEA:55965"/>
    </physiologicalReaction>
</comment>
<feature type="region of interest" description="Disordered" evidence="13">
    <location>
        <begin position="290"/>
        <end position="324"/>
    </location>
</feature>
<feature type="domain" description="PIPK" evidence="14">
    <location>
        <begin position="31"/>
        <end position="403"/>
    </location>
</feature>
<dbReference type="InterPro" id="IPR027484">
    <property type="entry name" value="PInositol-4-P-5-kinase_N"/>
</dbReference>
<keyword evidence="7" id="KW-0443">Lipid metabolism</keyword>
<evidence type="ECO:0000256" key="2">
    <source>
        <dbReference type="ARBA" id="ARBA00022490"/>
    </source>
</evidence>
<evidence type="ECO:0000256" key="7">
    <source>
        <dbReference type="ARBA" id="ARBA00023098"/>
    </source>
</evidence>
<keyword evidence="15" id="KW-1185">Reference proteome</keyword>
<dbReference type="CDD" id="cd17305">
    <property type="entry name" value="PIPKc_PIP5KII"/>
    <property type="match status" value="1"/>
</dbReference>
<protein>
    <recommendedName>
        <fullName evidence="11">1-phosphatidylinositol-5-phosphate 4-kinase</fullName>
        <ecNumber evidence="11">2.7.1.149</ecNumber>
    </recommendedName>
</protein>
<dbReference type="PANTHER" id="PTHR23086">
    <property type="entry name" value="PHOSPHATIDYLINOSITOL-4-PHOSPHATE 5-KINASE"/>
    <property type="match status" value="1"/>
</dbReference>
<feature type="compositionally biased region" description="Basic and acidic residues" evidence="13">
    <location>
        <begin position="290"/>
        <end position="300"/>
    </location>
</feature>
<dbReference type="Pfam" id="PF01504">
    <property type="entry name" value="PIP5K"/>
    <property type="match status" value="1"/>
</dbReference>
<proteinExistence type="predicted"/>
<evidence type="ECO:0000256" key="8">
    <source>
        <dbReference type="ARBA" id="ARBA00036478"/>
    </source>
</evidence>
<evidence type="ECO:0000256" key="12">
    <source>
        <dbReference type="PROSITE-ProRule" id="PRU00781"/>
    </source>
</evidence>
<evidence type="ECO:0000256" key="4">
    <source>
        <dbReference type="ARBA" id="ARBA00022741"/>
    </source>
</evidence>
<dbReference type="FunFam" id="3.30.800.10:FF:000002">
    <property type="entry name" value="Phosphatidylinositol 5-phosphate 4-kinase type-2 beta"/>
    <property type="match status" value="1"/>
</dbReference>
<name>A0A914CKV5_9BILA</name>
<dbReference type="InterPro" id="IPR027483">
    <property type="entry name" value="PInositol-4-P-4/5-kinase_C_sf"/>
</dbReference>
<comment type="catalytic activity">
    <reaction evidence="9">
        <text>a 1,2-diacyl-sn-glycero-3-phospho-(1D-myo-inositol-5-phosphate) + ATP = a 1,2-diacyl-sn-glycero-3-phospho-(1D-myo-inositol-4,5-bisphosphate) + ADP + H(+)</text>
        <dbReference type="Rhea" id="RHEA:12280"/>
        <dbReference type="ChEBI" id="CHEBI:15378"/>
        <dbReference type="ChEBI" id="CHEBI:30616"/>
        <dbReference type="ChEBI" id="CHEBI:57795"/>
        <dbReference type="ChEBI" id="CHEBI:58456"/>
        <dbReference type="ChEBI" id="CHEBI:456216"/>
        <dbReference type="EC" id="2.7.1.149"/>
    </reaction>
    <physiologicalReaction direction="left-to-right" evidence="9">
        <dbReference type="Rhea" id="RHEA:12281"/>
    </physiologicalReaction>
</comment>
<evidence type="ECO:0000256" key="10">
    <source>
        <dbReference type="ARBA" id="ARBA00036950"/>
    </source>
</evidence>
<keyword evidence="6 12" id="KW-0067">ATP-binding</keyword>
<evidence type="ECO:0000256" key="6">
    <source>
        <dbReference type="ARBA" id="ARBA00022840"/>
    </source>
</evidence>
<dbReference type="Proteomes" id="UP000887540">
    <property type="component" value="Unplaced"/>
</dbReference>
<feature type="region of interest" description="Disordered" evidence="13">
    <location>
        <begin position="404"/>
        <end position="423"/>
    </location>
</feature>
<dbReference type="InterPro" id="IPR023610">
    <property type="entry name" value="PInositol-4/5-P-5/4-kinase"/>
</dbReference>
<keyword evidence="4 12" id="KW-0547">Nucleotide-binding</keyword>
<dbReference type="GO" id="GO:0046854">
    <property type="term" value="P:phosphatidylinositol phosphate biosynthetic process"/>
    <property type="evidence" value="ECO:0007669"/>
    <property type="project" value="TreeGrafter"/>
</dbReference>
<feature type="compositionally biased region" description="Low complexity" evidence="13">
    <location>
        <begin position="405"/>
        <end position="416"/>
    </location>
</feature>
<evidence type="ECO:0000256" key="5">
    <source>
        <dbReference type="ARBA" id="ARBA00022777"/>
    </source>
</evidence>
<dbReference type="Gene3D" id="3.30.800.10">
    <property type="entry name" value="Phosphatidylinositol Phosphate Kinase II Beta"/>
    <property type="match status" value="1"/>
</dbReference>
<evidence type="ECO:0000313" key="15">
    <source>
        <dbReference type="Proteomes" id="UP000887540"/>
    </source>
</evidence>
<evidence type="ECO:0000256" key="3">
    <source>
        <dbReference type="ARBA" id="ARBA00022679"/>
    </source>
</evidence>
<evidence type="ECO:0000256" key="11">
    <source>
        <dbReference type="ARBA" id="ARBA00039039"/>
    </source>
</evidence>
<dbReference type="AlphaFoldDB" id="A0A914CKV5"/>
<dbReference type="GO" id="GO:0005524">
    <property type="term" value="F:ATP binding"/>
    <property type="evidence" value="ECO:0007669"/>
    <property type="project" value="UniProtKB-UniRule"/>
</dbReference>
<dbReference type="GO" id="GO:0005737">
    <property type="term" value="C:cytoplasm"/>
    <property type="evidence" value="ECO:0007669"/>
    <property type="project" value="UniProtKB-SubCell"/>
</dbReference>
<dbReference type="GO" id="GO:0016309">
    <property type="term" value="F:1-phosphatidylinositol-5-phosphate 4-kinase activity"/>
    <property type="evidence" value="ECO:0007669"/>
    <property type="project" value="UniProtKB-EC"/>
</dbReference>